<dbReference type="PROSITE" id="PS50042">
    <property type="entry name" value="CNMP_BINDING_3"/>
    <property type="match status" value="1"/>
</dbReference>
<dbReference type="Gene3D" id="2.60.120.10">
    <property type="entry name" value="Jelly Rolls"/>
    <property type="match status" value="1"/>
</dbReference>
<dbReference type="InterPro" id="IPR014710">
    <property type="entry name" value="RmlC-like_jellyroll"/>
</dbReference>
<proteinExistence type="predicted"/>
<dbReference type="CDD" id="cd00038">
    <property type="entry name" value="CAP_ED"/>
    <property type="match status" value="1"/>
</dbReference>
<accession>A0A365XVK0</accession>
<dbReference type="InterPro" id="IPR018490">
    <property type="entry name" value="cNMP-bd_dom_sf"/>
</dbReference>
<feature type="domain" description="Cyclic nucleotide-binding" evidence="1">
    <location>
        <begin position="15"/>
        <end position="118"/>
    </location>
</feature>
<dbReference type="EMBL" id="QFFJ01000002">
    <property type="protein sequence ID" value="RBL89615.1"/>
    <property type="molecule type" value="Genomic_DNA"/>
</dbReference>
<dbReference type="SMART" id="SM00100">
    <property type="entry name" value="cNMP"/>
    <property type="match status" value="1"/>
</dbReference>
<evidence type="ECO:0000313" key="3">
    <source>
        <dbReference type="Proteomes" id="UP000253410"/>
    </source>
</evidence>
<dbReference type="Pfam" id="PF00027">
    <property type="entry name" value="cNMP_binding"/>
    <property type="match status" value="1"/>
</dbReference>
<dbReference type="OrthoDB" id="758145at2"/>
<dbReference type="AlphaFoldDB" id="A0A365XVK0"/>
<dbReference type="InterPro" id="IPR000595">
    <property type="entry name" value="cNMP-bd_dom"/>
</dbReference>
<evidence type="ECO:0000313" key="2">
    <source>
        <dbReference type="EMBL" id="RBL89615.1"/>
    </source>
</evidence>
<protein>
    <submittedName>
        <fullName evidence="2">Crp/Fnr family transcriptional regulator</fullName>
    </submittedName>
</protein>
<name>A0A365XVK0_9BACT</name>
<dbReference type="SUPFAM" id="SSF51206">
    <property type="entry name" value="cAMP-binding domain-like"/>
    <property type="match status" value="1"/>
</dbReference>
<organism evidence="2 3">
    <name type="scientific">Chitinophaga flava</name>
    <dbReference type="NCBI Taxonomy" id="2259036"/>
    <lineage>
        <taxon>Bacteria</taxon>
        <taxon>Pseudomonadati</taxon>
        <taxon>Bacteroidota</taxon>
        <taxon>Chitinophagia</taxon>
        <taxon>Chitinophagales</taxon>
        <taxon>Chitinophagaceae</taxon>
        <taxon>Chitinophaga</taxon>
    </lineage>
</organism>
<gene>
    <name evidence="2" type="ORF">DF182_24235</name>
</gene>
<evidence type="ECO:0000259" key="1">
    <source>
        <dbReference type="PROSITE" id="PS50042"/>
    </source>
</evidence>
<dbReference type="Proteomes" id="UP000253410">
    <property type="component" value="Unassembled WGS sequence"/>
</dbReference>
<keyword evidence="3" id="KW-1185">Reference proteome</keyword>
<reference evidence="2 3" key="1">
    <citation type="submission" date="2018-05" db="EMBL/GenBank/DDBJ databases">
        <title>Chitinophaga sp. K3CV102501T nov., isolated from isolated from a monsoon evergreen broad-leaved forest soil.</title>
        <authorList>
            <person name="Lv Y."/>
        </authorList>
    </citation>
    <scope>NUCLEOTIDE SEQUENCE [LARGE SCALE GENOMIC DNA]</scope>
    <source>
        <strain evidence="2 3">GDMCC 1.1325</strain>
    </source>
</reference>
<comment type="caution">
    <text evidence="2">The sequence shown here is derived from an EMBL/GenBank/DDBJ whole genome shotgun (WGS) entry which is preliminary data.</text>
</comment>
<sequence length="194" mass="21859">MEHKIFQALIDFLQLFGNISAADQQVINTHCSYRQVKEGTVLLEEGKVARELFFISDGVLKIINTSDKGNTVTLFFLKRNQFCTILGSFTSSTPAQEGIVAACDSEVIVFRKEALEELNKKLPYFGNLVNAIIQQGLLDKIQTRNALAGEDATTRYRKFLIRQPDIALRVSLSDIASYLGITQQSLSRIRRNFH</sequence>
<dbReference type="RefSeq" id="WP_113618367.1">
    <property type="nucleotide sequence ID" value="NZ_QFFJ01000002.1"/>
</dbReference>